<dbReference type="EMBL" id="GBRH01278277">
    <property type="protein sequence ID" value="JAD19618.1"/>
    <property type="molecule type" value="Transcribed_RNA"/>
</dbReference>
<reference evidence="2" key="1">
    <citation type="submission" date="2014-09" db="EMBL/GenBank/DDBJ databases">
        <authorList>
            <person name="Magalhaes I.L.F."/>
            <person name="Oliveira U."/>
            <person name="Santos F.R."/>
            <person name="Vidigal T.H.D.A."/>
            <person name="Brescovit A.D."/>
            <person name="Santos A.J."/>
        </authorList>
    </citation>
    <scope>NUCLEOTIDE SEQUENCE</scope>
    <source>
        <tissue evidence="2">Shoot tissue taken approximately 20 cm above the soil surface</tissue>
    </source>
</reference>
<organism evidence="2">
    <name type="scientific">Arundo donax</name>
    <name type="common">Giant reed</name>
    <name type="synonym">Donax arundinaceus</name>
    <dbReference type="NCBI Taxonomy" id="35708"/>
    <lineage>
        <taxon>Eukaryota</taxon>
        <taxon>Viridiplantae</taxon>
        <taxon>Streptophyta</taxon>
        <taxon>Embryophyta</taxon>
        <taxon>Tracheophyta</taxon>
        <taxon>Spermatophyta</taxon>
        <taxon>Magnoliopsida</taxon>
        <taxon>Liliopsida</taxon>
        <taxon>Poales</taxon>
        <taxon>Poaceae</taxon>
        <taxon>PACMAD clade</taxon>
        <taxon>Arundinoideae</taxon>
        <taxon>Arundineae</taxon>
        <taxon>Arundo</taxon>
    </lineage>
</organism>
<proteinExistence type="predicted"/>
<dbReference type="AlphaFoldDB" id="A0A0A8Y4P5"/>
<feature type="compositionally biased region" description="Basic and acidic residues" evidence="1">
    <location>
        <begin position="1"/>
        <end position="20"/>
    </location>
</feature>
<reference evidence="2" key="2">
    <citation type="journal article" date="2015" name="Data Brief">
        <title>Shoot transcriptome of the giant reed, Arundo donax.</title>
        <authorList>
            <person name="Barrero R.A."/>
            <person name="Guerrero F.D."/>
            <person name="Moolhuijzen P."/>
            <person name="Goolsby J.A."/>
            <person name="Tidwell J."/>
            <person name="Bellgard S.E."/>
            <person name="Bellgard M.I."/>
        </authorList>
    </citation>
    <scope>NUCLEOTIDE SEQUENCE</scope>
    <source>
        <tissue evidence="2">Shoot tissue taken approximately 20 cm above the soil surface</tissue>
    </source>
</reference>
<protein>
    <submittedName>
        <fullName evidence="2">Uncharacterized protein</fullName>
    </submittedName>
</protein>
<name>A0A0A8Y4P5_ARUDO</name>
<feature type="region of interest" description="Disordered" evidence="1">
    <location>
        <begin position="1"/>
        <end position="57"/>
    </location>
</feature>
<evidence type="ECO:0000313" key="2">
    <source>
        <dbReference type="EMBL" id="JAD19618.1"/>
    </source>
</evidence>
<evidence type="ECO:0000256" key="1">
    <source>
        <dbReference type="SAM" id="MobiDB-lite"/>
    </source>
</evidence>
<accession>A0A0A8Y4P5</accession>
<sequence>MRDDSGRTKEGAAESVDGPRRGRRWCGAANCGAGGGDAVEETRPLGLNPFNLERPMS</sequence>